<name>A0A1L0DXV7_9ASCO</name>
<dbReference type="Proteomes" id="UP000182334">
    <property type="component" value="Chromosome VI"/>
</dbReference>
<keyword evidence="1" id="KW-0472">Membrane</keyword>
<evidence type="ECO:0000313" key="2">
    <source>
        <dbReference type="EMBL" id="SGZ57142.1"/>
    </source>
</evidence>
<keyword evidence="3" id="KW-1185">Reference proteome</keyword>
<protein>
    <submittedName>
        <fullName evidence="2">CIC11C00000005792</fullName>
    </submittedName>
</protein>
<reference evidence="2 3" key="1">
    <citation type="submission" date="2016-10" db="EMBL/GenBank/DDBJ databases">
        <authorList>
            <person name="de Groot N.N."/>
        </authorList>
    </citation>
    <scope>NUCLEOTIDE SEQUENCE [LARGE SCALE GENOMIC DNA]</scope>
    <source>
        <strain evidence="2 3">CBS 141442</strain>
    </source>
</reference>
<sequence length="162" mass="18211">MKDDTELDTFLPKTSLDSSTTVAANSGRGKTRTKVQFVTVDSDGWVKRADVVFVFDEDYTIIQAAEHAIAHFPDPESAPPFNEVCVFFQEGDGKKRIAITDVNVNVHSMFSNIDTMIVANDRNVFKIEAHMEDKCACIVFLVVFVLFCAFIGTMTYFARHNR</sequence>
<dbReference type="AlphaFoldDB" id="A0A1L0DXV7"/>
<evidence type="ECO:0000313" key="3">
    <source>
        <dbReference type="Proteomes" id="UP000182334"/>
    </source>
</evidence>
<keyword evidence="1" id="KW-1133">Transmembrane helix</keyword>
<proteinExistence type="predicted"/>
<accession>A0A1L0DXV7</accession>
<dbReference type="EMBL" id="LT635761">
    <property type="protein sequence ID" value="SGZ57142.1"/>
    <property type="molecule type" value="Genomic_DNA"/>
</dbReference>
<keyword evidence="1" id="KW-0812">Transmembrane</keyword>
<organism evidence="2 3">
    <name type="scientific">Sungouiella intermedia</name>
    <dbReference type="NCBI Taxonomy" id="45354"/>
    <lineage>
        <taxon>Eukaryota</taxon>
        <taxon>Fungi</taxon>
        <taxon>Dikarya</taxon>
        <taxon>Ascomycota</taxon>
        <taxon>Saccharomycotina</taxon>
        <taxon>Pichiomycetes</taxon>
        <taxon>Metschnikowiaceae</taxon>
        <taxon>Sungouiella</taxon>
    </lineage>
</organism>
<evidence type="ECO:0000256" key="1">
    <source>
        <dbReference type="SAM" id="Phobius"/>
    </source>
</evidence>
<gene>
    <name evidence="2" type="ORF">SAMEA4029010_CIC11G00000005792</name>
</gene>
<feature type="transmembrane region" description="Helical" evidence="1">
    <location>
        <begin position="138"/>
        <end position="158"/>
    </location>
</feature>